<proteinExistence type="predicted"/>
<keyword evidence="3" id="KW-1185">Reference proteome</keyword>
<dbReference type="Proteomes" id="UP000045285">
    <property type="component" value="Unassembled WGS sequence"/>
</dbReference>
<accession>A0A090G8I9</accession>
<protein>
    <submittedName>
        <fullName evidence="2">Uncharacterized protein</fullName>
    </submittedName>
</protein>
<name>A0A090G8I9_MESPL</name>
<evidence type="ECO:0000256" key="1">
    <source>
        <dbReference type="SAM" id="MobiDB-lite"/>
    </source>
</evidence>
<reference evidence="3" key="1">
    <citation type="submission" date="2014-08" db="EMBL/GenBank/DDBJ databases">
        <authorList>
            <person name="Moulin L."/>
        </authorList>
    </citation>
    <scope>NUCLEOTIDE SEQUENCE [LARGE SCALE GENOMIC DNA]</scope>
</reference>
<evidence type="ECO:0000313" key="3">
    <source>
        <dbReference type="Proteomes" id="UP000045285"/>
    </source>
</evidence>
<sequence>MTADAASDSTSAFRRWTMARALGEEKALVSALVGMYVQGVSAQGEGDHRGTVRSRLLGRDGECGNGAAG</sequence>
<organism evidence="2 3">
    <name type="scientific">Mesorhizobium plurifarium</name>
    <dbReference type="NCBI Taxonomy" id="69974"/>
    <lineage>
        <taxon>Bacteria</taxon>
        <taxon>Pseudomonadati</taxon>
        <taxon>Pseudomonadota</taxon>
        <taxon>Alphaproteobacteria</taxon>
        <taxon>Hyphomicrobiales</taxon>
        <taxon>Phyllobacteriaceae</taxon>
        <taxon>Mesorhizobium</taxon>
    </lineage>
</organism>
<feature type="region of interest" description="Disordered" evidence="1">
    <location>
        <begin position="43"/>
        <end position="69"/>
    </location>
</feature>
<dbReference type="EMBL" id="CCMZ01000057">
    <property type="protein sequence ID" value="CDX27272.1"/>
    <property type="molecule type" value="Genomic_DNA"/>
</dbReference>
<gene>
    <name evidence="2" type="ORF">MPL3356_600013</name>
</gene>
<dbReference type="AlphaFoldDB" id="A0A090G8I9"/>
<evidence type="ECO:0000313" key="2">
    <source>
        <dbReference type="EMBL" id="CDX27272.1"/>
    </source>
</evidence>